<dbReference type="RefSeq" id="WP_231034877.1">
    <property type="nucleotide sequence ID" value="NZ_JAJNGX010000012.1"/>
</dbReference>
<feature type="transmembrane region" description="Helical" evidence="1">
    <location>
        <begin position="252"/>
        <end position="271"/>
    </location>
</feature>
<reference evidence="3" key="1">
    <citation type="submission" date="2021-01" db="EMBL/GenBank/DDBJ databases">
        <title>Diatom-associated Roseobacters Show Island Model of Population Structure.</title>
        <authorList>
            <person name="Qu L."/>
            <person name="Feng X."/>
            <person name="Chen Y."/>
            <person name="Li L."/>
            <person name="Wang X."/>
            <person name="Hu Z."/>
            <person name="Wang H."/>
            <person name="Luo H."/>
        </authorList>
    </citation>
    <scope>NUCLEOTIDE SEQUENCE</scope>
    <source>
        <strain evidence="3">SM26-45</strain>
    </source>
</reference>
<dbReference type="GO" id="GO:0020037">
    <property type="term" value="F:heme binding"/>
    <property type="evidence" value="ECO:0007669"/>
    <property type="project" value="InterPro"/>
</dbReference>
<feature type="transmembrane region" description="Helical" evidence="1">
    <location>
        <begin position="17"/>
        <end position="36"/>
    </location>
</feature>
<feature type="domain" description="Urate oxidase N-terminal" evidence="2">
    <location>
        <begin position="6"/>
        <end position="298"/>
    </location>
</feature>
<name>A0A9Q2NSH2_9RHOB</name>
<proteinExistence type="predicted"/>
<evidence type="ECO:0000256" key="1">
    <source>
        <dbReference type="SAM" id="Phobius"/>
    </source>
</evidence>
<dbReference type="SUPFAM" id="SSF46626">
    <property type="entry name" value="Cytochrome c"/>
    <property type="match status" value="1"/>
</dbReference>
<evidence type="ECO:0000259" key="2">
    <source>
        <dbReference type="Pfam" id="PF06181"/>
    </source>
</evidence>
<protein>
    <submittedName>
        <fullName evidence="3">Urate hydroxylase PuuD</fullName>
    </submittedName>
</protein>
<keyword evidence="1" id="KW-1133">Transmembrane helix</keyword>
<dbReference type="Pfam" id="PF06181">
    <property type="entry name" value="Urate_ox_N"/>
    <property type="match status" value="1"/>
</dbReference>
<evidence type="ECO:0000313" key="3">
    <source>
        <dbReference type="EMBL" id="MBM2356116.1"/>
    </source>
</evidence>
<feature type="transmembrane region" description="Helical" evidence="1">
    <location>
        <begin position="87"/>
        <end position="105"/>
    </location>
</feature>
<dbReference type="Proteomes" id="UP000809337">
    <property type="component" value="Unassembled WGS sequence"/>
</dbReference>
<keyword evidence="1" id="KW-0472">Membrane</keyword>
<dbReference type="AlphaFoldDB" id="A0A9Q2NSH2"/>
<sequence>MYDLAVLWDWAAFAVRWLHVVTAMAWIGASFFFIALDLGLKKVPNMPVGAHGEEWQVHGGGFYHIQKYLVAPENMPEHLIWHKWQSYITWVSGAALLMIVYWVGGELFLLDPTKADLALWQGILISGGSLTIGWILYDLMCKSKLGETPTFLMLLLFGILVVMSWGYNQIFTGRAALLHLGAFTATIMTANVFFIIMPNQRIVVKDLQEGRTPDPKYGKIAKLRSTHNNYLTLPVVFLMLSTHYPLSFATEHSWVIASLVFLTGVTIRHYFNTMHATGKGPHWTWGVTVILFILIAWLSTAPMNDTYEEAEARPLTATEQRFASAEGFDAAYDVVISNCSMCHAREPVWEGLQWPPKGVLLETKSDVVRHAPQIYMQAGLSHAMPPPNAVQMDDDARRQIVAWVRAASGD</sequence>
<evidence type="ECO:0000313" key="4">
    <source>
        <dbReference type="Proteomes" id="UP000809337"/>
    </source>
</evidence>
<accession>A0A9Q2NSH2</accession>
<dbReference type="InterPro" id="IPR010389">
    <property type="entry name" value="Urate_ox_N"/>
</dbReference>
<feature type="transmembrane region" description="Helical" evidence="1">
    <location>
        <begin position="117"/>
        <end position="139"/>
    </location>
</feature>
<organism evidence="3 4">
    <name type="scientific">Pseudosulfitobacter pseudonitzschiae</name>
    <dbReference type="NCBI Taxonomy" id="1402135"/>
    <lineage>
        <taxon>Bacteria</taxon>
        <taxon>Pseudomonadati</taxon>
        <taxon>Pseudomonadota</taxon>
        <taxon>Alphaproteobacteria</taxon>
        <taxon>Rhodobacterales</taxon>
        <taxon>Roseobacteraceae</taxon>
        <taxon>Pseudosulfitobacter</taxon>
    </lineage>
</organism>
<feature type="transmembrane region" description="Helical" evidence="1">
    <location>
        <begin position="151"/>
        <end position="170"/>
    </location>
</feature>
<feature type="transmembrane region" description="Helical" evidence="1">
    <location>
        <begin position="283"/>
        <end position="300"/>
    </location>
</feature>
<feature type="transmembrane region" description="Helical" evidence="1">
    <location>
        <begin position="229"/>
        <end position="246"/>
    </location>
</feature>
<comment type="caution">
    <text evidence="3">The sequence shown here is derived from an EMBL/GenBank/DDBJ whole genome shotgun (WGS) entry which is preliminary data.</text>
</comment>
<dbReference type="InterPro" id="IPR036909">
    <property type="entry name" value="Cyt_c-like_dom_sf"/>
</dbReference>
<keyword evidence="1" id="KW-0812">Transmembrane</keyword>
<dbReference type="GO" id="GO:0009055">
    <property type="term" value="F:electron transfer activity"/>
    <property type="evidence" value="ECO:0007669"/>
    <property type="project" value="InterPro"/>
</dbReference>
<gene>
    <name evidence="3" type="ORF">JQX14_16300</name>
</gene>
<dbReference type="EMBL" id="JAFBWN010000012">
    <property type="protein sequence ID" value="MBM2356116.1"/>
    <property type="molecule type" value="Genomic_DNA"/>
</dbReference>
<feature type="transmembrane region" description="Helical" evidence="1">
    <location>
        <begin position="176"/>
        <end position="197"/>
    </location>
</feature>